<sequence>MARWGPRHRCPPRLAPVGSGFYQHGAWLGTPPCPGCQTLPFWDSPASPQGAPSTTSRPQPRARSPNKDADFQRRLSARSTVGSPGAEATSLEPAGHLGSNRGVPLIGVNSETGQTTTGKWVFISSRPTGLPVIGPGAPPPTPPSSELWTGRLFRCPLDTHTGQAWGHRRREAHQDPHRGHGPRVEVDGCPESWGAQKIRGCRGGPQTQPGVSGVRKREAVKREQGRLGHGSTRLWALRSTSWSRQTGERVSLGRRRHCRSGGRGGGPRDGEGQQAEQLSPDLLAAGAGSSGPETPSHPRLPQWTLGAKQVLSVNILPSFYLFFMFS</sequence>
<evidence type="ECO:0000313" key="1">
    <source>
        <dbReference type="Proteomes" id="UP001732780"/>
    </source>
</evidence>
<proteinExistence type="predicted"/>
<gene>
    <name evidence="2" type="primary">LOC141577521</name>
</gene>
<accession>A0AC58Q8Y7</accession>
<evidence type="ECO:0000313" key="2">
    <source>
        <dbReference type="RefSeq" id="XP_074218744.1"/>
    </source>
</evidence>
<name>A0AC58Q8Y7_CAMBA</name>
<dbReference type="Proteomes" id="UP001732780">
    <property type="component" value="Chromosome 4"/>
</dbReference>
<reference evidence="2" key="1">
    <citation type="submission" date="2025-08" db="UniProtKB">
        <authorList>
            <consortium name="RefSeq"/>
        </authorList>
    </citation>
    <scope>IDENTIFICATION</scope>
    <source>
        <tissue evidence="2">Blood</tissue>
    </source>
</reference>
<dbReference type="RefSeq" id="XP_074218744.1">
    <property type="nucleotide sequence ID" value="XM_074362643.1"/>
</dbReference>
<keyword evidence="1" id="KW-1185">Reference proteome</keyword>
<protein>
    <submittedName>
        <fullName evidence="2">Uncharacterized protein LOC141577521</fullName>
    </submittedName>
</protein>
<organism evidence="1 2">
    <name type="scientific">Camelus bactrianus</name>
    <name type="common">Bactrian camel</name>
    <dbReference type="NCBI Taxonomy" id="9837"/>
    <lineage>
        <taxon>Eukaryota</taxon>
        <taxon>Metazoa</taxon>
        <taxon>Chordata</taxon>
        <taxon>Craniata</taxon>
        <taxon>Vertebrata</taxon>
        <taxon>Euteleostomi</taxon>
        <taxon>Mammalia</taxon>
        <taxon>Eutheria</taxon>
        <taxon>Laurasiatheria</taxon>
        <taxon>Artiodactyla</taxon>
        <taxon>Tylopoda</taxon>
        <taxon>Camelidae</taxon>
        <taxon>Camelus</taxon>
    </lineage>
</organism>